<keyword evidence="5" id="KW-0408">Iron</keyword>
<keyword evidence="2" id="KW-0001">2Fe-2S</keyword>
<keyword evidence="6" id="KW-0411">Iron-sulfur</keyword>
<keyword evidence="10" id="KW-1185">Reference proteome</keyword>
<dbReference type="CDD" id="cd03469">
    <property type="entry name" value="Rieske_RO_Alpha_N"/>
    <property type="match status" value="1"/>
</dbReference>
<evidence type="ECO:0000256" key="5">
    <source>
        <dbReference type="ARBA" id="ARBA00023004"/>
    </source>
</evidence>
<dbReference type="PANTHER" id="PTHR43756:SF5">
    <property type="entry name" value="CHOLINE MONOOXYGENASE, CHLOROPLASTIC"/>
    <property type="match status" value="1"/>
</dbReference>
<dbReference type="Gene3D" id="2.102.10.10">
    <property type="entry name" value="Rieske [2Fe-2S] iron-sulphur domain"/>
    <property type="match status" value="1"/>
</dbReference>
<reference evidence="9 10" key="1">
    <citation type="submission" date="2019-10" db="EMBL/GenBank/DDBJ databases">
        <title>Whole genome shotgun sequence of Acrocarpospora macrocephala NBRC 16266.</title>
        <authorList>
            <person name="Ichikawa N."/>
            <person name="Kimura A."/>
            <person name="Kitahashi Y."/>
            <person name="Komaki H."/>
            <person name="Oguchi A."/>
        </authorList>
    </citation>
    <scope>NUCLEOTIDE SEQUENCE [LARGE SCALE GENOMIC DNA]</scope>
    <source>
        <strain evidence="9 10">NBRC 16266</strain>
    </source>
</reference>
<proteinExistence type="predicted"/>
<dbReference type="Proteomes" id="UP000331127">
    <property type="component" value="Unassembled WGS sequence"/>
</dbReference>
<dbReference type="GO" id="GO:0005506">
    <property type="term" value="F:iron ion binding"/>
    <property type="evidence" value="ECO:0007669"/>
    <property type="project" value="InterPro"/>
</dbReference>
<dbReference type="SUPFAM" id="SSF50022">
    <property type="entry name" value="ISP domain"/>
    <property type="match status" value="1"/>
</dbReference>
<dbReference type="InterPro" id="IPR017941">
    <property type="entry name" value="Rieske_2Fe-2S"/>
</dbReference>
<evidence type="ECO:0000256" key="6">
    <source>
        <dbReference type="ARBA" id="ARBA00023014"/>
    </source>
</evidence>
<gene>
    <name evidence="9" type="ORF">Amac_020410</name>
</gene>
<name>A0A5M3WH23_9ACTN</name>
<sequence>MTVTDPRTSTPAKVTPIGPNGEEVTSKVPFHMKDSLHVPAERYYSREFYDLEKEKLWSHVWQMACREEEIPDPGDFVEYEIVGKSFLLVRQNDGSVKALHNACRHRGTQLGKGSGRFPGGQIVCPFHGWRWKTDGQCSHVFGREGFSDGVLSRDEIDLPECLVDTWGGHVWINMDRDAGPLREALFPVADILDHVNVGNMRVKWWKEVVLNCNWKLAQEAFFESYHVKQTHPQLYTQHNQDDADETNRSLPEYQSFVNGHGLFQGGDAQRGSTHGNATNLLEMARVLWSGQDAMTLERDLWVMESVSGKVDPTDPQFGLATVDALFEYWESAGIPAYERRPEALKLWGGDVFMFPNYLMLPMYNNCLCYRVTPYNDDPEQCKFEVWSLTAYPEGNEPGRPESLGRFDKDDADHWGLIPRQDFSNIERMQQGIKAPSFTETRLAAKWELTISNMHEELDRRLAAEY</sequence>
<comment type="caution">
    <text evidence="9">The sequence shown here is derived from an EMBL/GenBank/DDBJ whole genome shotgun (WGS) entry which is preliminary data.</text>
</comment>
<dbReference type="AlphaFoldDB" id="A0A5M3WH23"/>
<dbReference type="Pfam" id="PF00848">
    <property type="entry name" value="Ring_hydroxyl_A"/>
    <property type="match status" value="1"/>
</dbReference>
<dbReference type="SUPFAM" id="SSF55961">
    <property type="entry name" value="Bet v1-like"/>
    <property type="match status" value="1"/>
</dbReference>
<dbReference type="GO" id="GO:0016705">
    <property type="term" value="F:oxidoreductase activity, acting on paired donors, with incorporation or reduction of molecular oxygen"/>
    <property type="evidence" value="ECO:0007669"/>
    <property type="project" value="UniProtKB-ARBA"/>
</dbReference>
<evidence type="ECO:0000313" key="10">
    <source>
        <dbReference type="Proteomes" id="UP000331127"/>
    </source>
</evidence>
<organism evidence="9 10">
    <name type="scientific">Acrocarpospora macrocephala</name>
    <dbReference type="NCBI Taxonomy" id="150177"/>
    <lineage>
        <taxon>Bacteria</taxon>
        <taxon>Bacillati</taxon>
        <taxon>Actinomycetota</taxon>
        <taxon>Actinomycetes</taxon>
        <taxon>Streptosporangiales</taxon>
        <taxon>Streptosporangiaceae</taxon>
        <taxon>Acrocarpospora</taxon>
    </lineage>
</organism>
<dbReference type="Pfam" id="PF00355">
    <property type="entry name" value="Rieske"/>
    <property type="match status" value="1"/>
</dbReference>
<protein>
    <submittedName>
        <fullName evidence="9">(2Fe-2S)-binding protein</fullName>
    </submittedName>
</protein>
<dbReference type="InterPro" id="IPR015879">
    <property type="entry name" value="Ring_hydroxy_dOase_asu_C_dom"/>
</dbReference>
<dbReference type="PROSITE" id="PS51296">
    <property type="entry name" value="RIESKE"/>
    <property type="match status" value="1"/>
</dbReference>
<dbReference type="PANTHER" id="PTHR43756">
    <property type="entry name" value="CHOLINE MONOOXYGENASE, CHLOROPLASTIC"/>
    <property type="match status" value="1"/>
</dbReference>
<feature type="compositionally biased region" description="Polar residues" evidence="7">
    <location>
        <begin position="1"/>
        <end position="12"/>
    </location>
</feature>
<dbReference type="EMBL" id="BLAE01000010">
    <property type="protein sequence ID" value="GES08445.1"/>
    <property type="molecule type" value="Genomic_DNA"/>
</dbReference>
<evidence type="ECO:0000256" key="4">
    <source>
        <dbReference type="ARBA" id="ARBA00023002"/>
    </source>
</evidence>
<evidence type="ECO:0000313" key="9">
    <source>
        <dbReference type="EMBL" id="GES08445.1"/>
    </source>
</evidence>
<comment type="cofactor">
    <cofactor evidence="1">
        <name>Fe cation</name>
        <dbReference type="ChEBI" id="CHEBI:24875"/>
    </cofactor>
</comment>
<dbReference type="GO" id="GO:0004497">
    <property type="term" value="F:monooxygenase activity"/>
    <property type="evidence" value="ECO:0007669"/>
    <property type="project" value="UniProtKB-ARBA"/>
</dbReference>
<keyword evidence="3" id="KW-0479">Metal-binding</keyword>
<evidence type="ECO:0000256" key="3">
    <source>
        <dbReference type="ARBA" id="ARBA00022723"/>
    </source>
</evidence>
<keyword evidence="4" id="KW-0560">Oxidoreductase</keyword>
<dbReference type="Gene3D" id="3.90.380.10">
    <property type="entry name" value="Naphthalene 1,2-dioxygenase Alpha Subunit, Chain A, domain 1"/>
    <property type="match status" value="1"/>
</dbReference>
<feature type="region of interest" description="Disordered" evidence="7">
    <location>
        <begin position="1"/>
        <end position="25"/>
    </location>
</feature>
<dbReference type="PRINTS" id="PR00090">
    <property type="entry name" value="RNGDIOXGNASE"/>
</dbReference>
<dbReference type="GO" id="GO:0051537">
    <property type="term" value="F:2 iron, 2 sulfur cluster binding"/>
    <property type="evidence" value="ECO:0007669"/>
    <property type="project" value="UniProtKB-KW"/>
</dbReference>
<evidence type="ECO:0000256" key="1">
    <source>
        <dbReference type="ARBA" id="ARBA00001962"/>
    </source>
</evidence>
<evidence type="ECO:0000256" key="7">
    <source>
        <dbReference type="SAM" id="MobiDB-lite"/>
    </source>
</evidence>
<dbReference type="InterPro" id="IPR036922">
    <property type="entry name" value="Rieske_2Fe-2S_sf"/>
</dbReference>
<feature type="domain" description="Rieske" evidence="8">
    <location>
        <begin position="61"/>
        <end position="172"/>
    </location>
</feature>
<dbReference type="OrthoDB" id="5243643at2"/>
<evidence type="ECO:0000259" key="8">
    <source>
        <dbReference type="PROSITE" id="PS51296"/>
    </source>
</evidence>
<evidence type="ECO:0000256" key="2">
    <source>
        <dbReference type="ARBA" id="ARBA00022714"/>
    </source>
</evidence>
<accession>A0A5M3WH23</accession>
<dbReference type="InterPro" id="IPR001663">
    <property type="entry name" value="Rng_hydr_dOase-A"/>
</dbReference>
<dbReference type="RefSeq" id="WP_155354045.1">
    <property type="nucleotide sequence ID" value="NZ_BAAAHL010000038.1"/>
</dbReference>